<name>A0A383R6T2_PAEAL</name>
<feature type="transmembrane region" description="Helical" evidence="6">
    <location>
        <begin position="125"/>
        <end position="144"/>
    </location>
</feature>
<comment type="subcellular location">
    <subcellularLocation>
        <location evidence="6">Cell membrane</location>
        <topology evidence="6">Multi-pass membrane protein</topology>
    </subcellularLocation>
    <subcellularLocation>
        <location evidence="1">Membrane</location>
        <topology evidence="1">Multi-pass membrane protein</topology>
    </subcellularLocation>
</comment>
<evidence type="ECO:0000259" key="7">
    <source>
        <dbReference type="PROSITE" id="PS50928"/>
    </source>
</evidence>
<keyword evidence="4 6" id="KW-1133">Transmembrane helix</keyword>
<feature type="transmembrane region" description="Helical" evidence="6">
    <location>
        <begin position="205"/>
        <end position="228"/>
    </location>
</feature>
<evidence type="ECO:0000256" key="2">
    <source>
        <dbReference type="ARBA" id="ARBA00022448"/>
    </source>
</evidence>
<dbReference type="Gene3D" id="1.10.3720.10">
    <property type="entry name" value="MetI-like"/>
    <property type="match status" value="1"/>
</dbReference>
<reference evidence="9" key="1">
    <citation type="submission" date="2018-08" db="EMBL/GenBank/DDBJ databases">
        <authorList>
            <person name="Chevrot R."/>
        </authorList>
    </citation>
    <scope>NUCLEOTIDE SEQUENCE [LARGE SCALE GENOMIC DNA]</scope>
</reference>
<organism evidence="8 9">
    <name type="scientific">Paenibacillus alvei</name>
    <name type="common">Bacillus alvei</name>
    <dbReference type="NCBI Taxonomy" id="44250"/>
    <lineage>
        <taxon>Bacteria</taxon>
        <taxon>Bacillati</taxon>
        <taxon>Bacillota</taxon>
        <taxon>Bacilli</taxon>
        <taxon>Bacillales</taxon>
        <taxon>Paenibacillaceae</taxon>
        <taxon>Paenibacillus</taxon>
    </lineage>
</organism>
<protein>
    <submittedName>
        <fullName evidence="8">Uncharacterized multiple-sugar transport system permease YteP</fullName>
    </submittedName>
</protein>
<evidence type="ECO:0000256" key="6">
    <source>
        <dbReference type="RuleBase" id="RU363032"/>
    </source>
</evidence>
<dbReference type="InterPro" id="IPR035906">
    <property type="entry name" value="MetI-like_sf"/>
</dbReference>
<keyword evidence="2 6" id="KW-0813">Transport</keyword>
<dbReference type="PANTHER" id="PTHR43496">
    <property type="entry name" value="PROTEIN LPLB"/>
    <property type="match status" value="1"/>
</dbReference>
<evidence type="ECO:0000313" key="8">
    <source>
        <dbReference type="EMBL" id="SYX82046.1"/>
    </source>
</evidence>
<dbReference type="Proteomes" id="UP000304148">
    <property type="component" value="Chromosome"/>
</dbReference>
<keyword evidence="8" id="KW-0762">Sugar transport</keyword>
<dbReference type="CDD" id="cd06261">
    <property type="entry name" value="TM_PBP2"/>
    <property type="match status" value="1"/>
</dbReference>
<sequence>MSAIKKCCLPYKTGRDYHKIAEGAQKLPQSIWKGEDHEDEQSTGGRRSFHLRENAQLYLIMLPVLLHIFIFSYIPMYGIIIAFQDYFPGKPFFSLTDTNWVGFKHFIEFFNGPYFGRLMRNTFSLSFYFLVFGFWVPILFAVLLNELKNGIFKKYVQTASYLPHFISNVVVAGMVLSFINTDGIINTIVKMFGGTSVAINTEAGYFPAIYTITSIWKSFGWSSILYLAAMSSVDPHLYEAAKMDGANRFKQILHISLPSIRPTILFLLIFAIGSLFSANSEFILLIYNPMVYETADVIGTYLYRDGLLGGQFSLGTAVGLFISVINFALLYFANTLSRKYSDYALW</sequence>
<dbReference type="GO" id="GO:0055085">
    <property type="term" value="P:transmembrane transport"/>
    <property type="evidence" value="ECO:0007669"/>
    <property type="project" value="InterPro"/>
</dbReference>
<dbReference type="GO" id="GO:0005886">
    <property type="term" value="C:plasma membrane"/>
    <property type="evidence" value="ECO:0007669"/>
    <property type="project" value="UniProtKB-SubCell"/>
</dbReference>
<dbReference type="InterPro" id="IPR000515">
    <property type="entry name" value="MetI-like"/>
</dbReference>
<evidence type="ECO:0000256" key="5">
    <source>
        <dbReference type="ARBA" id="ARBA00023136"/>
    </source>
</evidence>
<dbReference type="PROSITE" id="PS50928">
    <property type="entry name" value="ABC_TM1"/>
    <property type="match status" value="1"/>
</dbReference>
<accession>A0A383R6T2</accession>
<comment type="similarity">
    <text evidence="6">Belongs to the binding-protein-dependent transport system permease family.</text>
</comment>
<dbReference type="Pfam" id="PF00528">
    <property type="entry name" value="BPD_transp_1"/>
    <property type="match status" value="1"/>
</dbReference>
<feature type="transmembrane region" description="Helical" evidence="6">
    <location>
        <begin position="57"/>
        <end position="83"/>
    </location>
</feature>
<evidence type="ECO:0000313" key="9">
    <source>
        <dbReference type="Proteomes" id="UP000304148"/>
    </source>
</evidence>
<dbReference type="PANTHER" id="PTHR43496:SF1">
    <property type="entry name" value="POLYGALACTURONAN_RHAMNOGALACTURONAN TRANSPORT SYSTEM PERMEASE PROTEIN YTEP"/>
    <property type="match status" value="1"/>
</dbReference>
<evidence type="ECO:0000256" key="4">
    <source>
        <dbReference type="ARBA" id="ARBA00022989"/>
    </source>
</evidence>
<proteinExistence type="inferred from homology"/>
<keyword evidence="5 6" id="KW-0472">Membrane</keyword>
<keyword evidence="3 6" id="KW-0812">Transmembrane</keyword>
<dbReference type="AlphaFoldDB" id="A0A383R6T2"/>
<feature type="domain" description="ABC transmembrane type-1" evidence="7">
    <location>
        <begin position="119"/>
        <end position="333"/>
    </location>
</feature>
<dbReference type="SUPFAM" id="SSF161098">
    <property type="entry name" value="MetI-like"/>
    <property type="match status" value="1"/>
</dbReference>
<feature type="transmembrane region" description="Helical" evidence="6">
    <location>
        <begin position="165"/>
        <end position="185"/>
    </location>
</feature>
<evidence type="ECO:0000256" key="3">
    <source>
        <dbReference type="ARBA" id="ARBA00022692"/>
    </source>
</evidence>
<feature type="transmembrane region" description="Helical" evidence="6">
    <location>
        <begin position="307"/>
        <end position="333"/>
    </location>
</feature>
<feature type="transmembrane region" description="Helical" evidence="6">
    <location>
        <begin position="264"/>
        <end position="287"/>
    </location>
</feature>
<dbReference type="EMBL" id="LS992241">
    <property type="protein sequence ID" value="SYX82046.1"/>
    <property type="molecule type" value="Genomic_DNA"/>
</dbReference>
<gene>
    <name evidence="8" type="primary">yteP</name>
    <name evidence="8" type="ORF">PBLR_10466</name>
</gene>
<evidence type="ECO:0000256" key="1">
    <source>
        <dbReference type="ARBA" id="ARBA00004141"/>
    </source>
</evidence>